<evidence type="ECO:0000313" key="11">
    <source>
        <dbReference type="Proteomes" id="UP001408789"/>
    </source>
</evidence>
<keyword evidence="4 7" id="KW-0547">Nucleotide-binding</keyword>
<comment type="caution">
    <text evidence="10">The sequence shown here is derived from an EMBL/GenBank/DDBJ whole genome shotgun (WGS) entry which is preliminary data.</text>
</comment>
<dbReference type="InterPro" id="IPR008271">
    <property type="entry name" value="Ser/Thr_kinase_AS"/>
</dbReference>
<keyword evidence="3" id="KW-0808">Transferase</keyword>
<dbReference type="InterPro" id="IPR011009">
    <property type="entry name" value="Kinase-like_dom_sf"/>
</dbReference>
<dbReference type="PROSITE" id="PS00108">
    <property type="entry name" value="PROTEIN_KINASE_ST"/>
    <property type="match status" value="1"/>
</dbReference>
<gene>
    <name evidence="10" type="ORF">SSX86_022146</name>
</gene>
<feature type="binding site" evidence="7">
    <location>
        <position position="34"/>
    </location>
    <ligand>
        <name>ATP</name>
        <dbReference type="ChEBI" id="CHEBI:30616"/>
    </ligand>
</feature>
<dbReference type="GO" id="GO:0005524">
    <property type="term" value="F:ATP binding"/>
    <property type="evidence" value="ECO:0007669"/>
    <property type="project" value="UniProtKB-UniRule"/>
</dbReference>
<dbReference type="FunFam" id="1.10.510.10:FF:000624">
    <property type="entry name" value="Mitogen-activated protein kinase"/>
    <property type="match status" value="1"/>
</dbReference>
<dbReference type="GO" id="GO:0004674">
    <property type="term" value="F:protein serine/threonine kinase activity"/>
    <property type="evidence" value="ECO:0007669"/>
    <property type="project" value="UniProtKB-KW"/>
</dbReference>
<evidence type="ECO:0000256" key="5">
    <source>
        <dbReference type="ARBA" id="ARBA00022777"/>
    </source>
</evidence>
<dbReference type="Gene3D" id="3.30.200.20">
    <property type="entry name" value="Phosphorylase Kinase, domain 1"/>
    <property type="match status" value="1"/>
</dbReference>
<comment type="similarity">
    <text evidence="1">Belongs to the protein kinase superfamily. CMGC Ser/Thr protein kinase family. MAP kinase subfamily.</text>
</comment>
<evidence type="ECO:0000256" key="2">
    <source>
        <dbReference type="ARBA" id="ARBA00022527"/>
    </source>
</evidence>
<dbReference type="InterPro" id="IPR050117">
    <property type="entry name" value="MAPK"/>
</dbReference>
<keyword evidence="6 7" id="KW-0067">ATP-binding</keyword>
<protein>
    <recommendedName>
        <fullName evidence="9">Protein kinase domain-containing protein</fullName>
    </recommendedName>
</protein>
<dbReference type="PROSITE" id="PS50011">
    <property type="entry name" value="PROTEIN_KINASE_DOM"/>
    <property type="match status" value="1"/>
</dbReference>
<dbReference type="Pfam" id="PF00069">
    <property type="entry name" value="Pkinase"/>
    <property type="match status" value="1"/>
</dbReference>
<dbReference type="Gene3D" id="1.10.510.10">
    <property type="entry name" value="Transferase(Phosphotransferase) domain 1"/>
    <property type="match status" value="1"/>
</dbReference>
<dbReference type="InterPro" id="IPR000719">
    <property type="entry name" value="Prot_kinase_dom"/>
</dbReference>
<evidence type="ECO:0000256" key="1">
    <source>
        <dbReference type="ARBA" id="ARBA00008832"/>
    </source>
</evidence>
<evidence type="ECO:0000313" key="10">
    <source>
        <dbReference type="EMBL" id="KAK9057311.1"/>
    </source>
</evidence>
<evidence type="ECO:0000256" key="8">
    <source>
        <dbReference type="RuleBase" id="RU000304"/>
    </source>
</evidence>
<sequence length="361" mass="41179">MEKYQIMEELGGGSFGVVWKAFNKQTHETVAIKKLLTKYDDSTKTMIRREIKSLVSNRHQNIVALKEIINRNNTIFLVFEFMDGSLHDLMLHRMNNASPFSETEIRDVCFQIFRGLAHMHRNGYIHRDLKPANLLVSNVDHDHVVVKISDLGSSRETIRNDPLPYTHIVTTSWYRAPEVFLHSKVYDSAVDMWAMGAIMAELFTFHPLFKGSSDLRVMHKICGVLGAPTRSSWPDGHELARNMSFRFPGVRGVPFSYLFPSATAEAVNLIGSLLSWWPCARPTAMEALQHPFFHGCYPVPRNVRLHDSDPSLPLVFKLALSRELSKKGSISSLRSSCATAMVTVDDDRMCRLPEYLFEFMK</sequence>
<dbReference type="EMBL" id="JBCNJP010000023">
    <property type="protein sequence ID" value="KAK9057311.1"/>
    <property type="molecule type" value="Genomic_DNA"/>
</dbReference>
<reference evidence="10 11" key="1">
    <citation type="submission" date="2024-04" db="EMBL/GenBank/DDBJ databases">
        <title>The reference genome of an endangered Asteraceae, Deinandra increscens subsp. villosa, native to the Central Coast of California.</title>
        <authorList>
            <person name="Guilliams M."/>
            <person name="Hasenstab-Lehman K."/>
            <person name="Meyer R."/>
            <person name="Mcevoy S."/>
        </authorList>
    </citation>
    <scope>NUCLEOTIDE SEQUENCE [LARGE SCALE GENOMIC DNA]</scope>
    <source>
        <tissue evidence="10">Leaf</tissue>
    </source>
</reference>
<keyword evidence="2 8" id="KW-0723">Serine/threonine-protein kinase</keyword>
<evidence type="ECO:0000256" key="3">
    <source>
        <dbReference type="ARBA" id="ARBA00022679"/>
    </source>
</evidence>
<dbReference type="SUPFAM" id="SSF56112">
    <property type="entry name" value="Protein kinase-like (PK-like)"/>
    <property type="match status" value="1"/>
</dbReference>
<dbReference type="InterPro" id="IPR017441">
    <property type="entry name" value="Protein_kinase_ATP_BS"/>
</dbReference>
<feature type="domain" description="Protein kinase" evidence="9">
    <location>
        <begin position="4"/>
        <end position="293"/>
    </location>
</feature>
<keyword evidence="11" id="KW-1185">Reference proteome</keyword>
<name>A0AAP0CIH0_9ASTR</name>
<organism evidence="10 11">
    <name type="scientific">Deinandra increscens subsp. villosa</name>
    <dbReference type="NCBI Taxonomy" id="3103831"/>
    <lineage>
        <taxon>Eukaryota</taxon>
        <taxon>Viridiplantae</taxon>
        <taxon>Streptophyta</taxon>
        <taxon>Embryophyta</taxon>
        <taxon>Tracheophyta</taxon>
        <taxon>Spermatophyta</taxon>
        <taxon>Magnoliopsida</taxon>
        <taxon>eudicotyledons</taxon>
        <taxon>Gunneridae</taxon>
        <taxon>Pentapetalae</taxon>
        <taxon>asterids</taxon>
        <taxon>campanulids</taxon>
        <taxon>Asterales</taxon>
        <taxon>Asteraceae</taxon>
        <taxon>Asteroideae</taxon>
        <taxon>Heliantheae alliance</taxon>
        <taxon>Madieae</taxon>
        <taxon>Madiinae</taxon>
        <taxon>Deinandra</taxon>
    </lineage>
</organism>
<evidence type="ECO:0000256" key="4">
    <source>
        <dbReference type="ARBA" id="ARBA00022741"/>
    </source>
</evidence>
<keyword evidence="5" id="KW-0418">Kinase</keyword>
<dbReference type="Proteomes" id="UP001408789">
    <property type="component" value="Unassembled WGS sequence"/>
</dbReference>
<evidence type="ECO:0000256" key="6">
    <source>
        <dbReference type="ARBA" id="ARBA00022840"/>
    </source>
</evidence>
<dbReference type="PROSITE" id="PS00107">
    <property type="entry name" value="PROTEIN_KINASE_ATP"/>
    <property type="match status" value="1"/>
</dbReference>
<accession>A0AAP0CIH0</accession>
<dbReference type="AlphaFoldDB" id="A0AAP0CIH0"/>
<evidence type="ECO:0000256" key="7">
    <source>
        <dbReference type="PROSITE-ProRule" id="PRU10141"/>
    </source>
</evidence>
<dbReference type="SMART" id="SM00220">
    <property type="entry name" value="S_TKc"/>
    <property type="match status" value="1"/>
</dbReference>
<proteinExistence type="inferred from homology"/>
<evidence type="ECO:0000259" key="9">
    <source>
        <dbReference type="PROSITE" id="PS50011"/>
    </source>
</evidence>
<dbReference type="PANTHER" id="PTHR24055">
    <property type="entry name" value="MITOGEN-ACTIVATED PROTEIN KINASE"/>
    <property type="match status" value="1"/>
</dbReference>